<dbReference type="InterPro" id="IPR052922">
    <property type="entry name" value="Cytidylate_Kinase-2"/>
</dbReference>
<evidence type="ECO:0000313" key="3">
    <source>
        <dbReference type="Proteomes" id="UP000195024"/>
    </source>
</evidence>
<name>A0A1L8UQX3_ENTMU</name>
<dbReference type="Proteomes" id="UP000321175">
    <property type="component" value="Unassembled WGS sequence"/>
</dbReference>
<dbReference type="Gene3D" id="3.40.50.300">
    <property type="entry name" value="P-loop containing nucleotide triphosphate hydrolases"/>
    <property type="match status" value="1"/>
</dbReference>
<protein>
    <submittedName>
        <fullName evidence="1">Transcriptional regulator</fullName>
    </submittedName>
</protein>
<dbReference type="GeneID" id="60999849"/>
<organism evidence="2 3">
    <name type="scientific">Enterococcus mundtii</name>
    <dbReference type="NCBI Taxonomy" id="53346"/>
    <lineage>
        <taxon>Bacteria</taxon>
        <taxon>Bacillati</taxon>
        <taxon>Bacillota</taxon>
        <taxon>Bacilli</taxon>
        <taxon>Lactobacillales</taxon>
        <taxon>Enterococcaceae</taxon>
        <taxon>Enterococcus</taxon>
    </lineage>
</organism>
<sequence length="177" mass="20860">MKIMIIGQSGAGKSTLARSLQATTGSPLLALDRLWLATDYGKAAKQWLLKEQEKFMAENKDWIIEGNYLSIAKDRIEQADLILMLRLPRYRAMYRVIKRSLKRKVDKSTRPDVPEEFIEKFDKEYLDFLLFVWRFKNEREPLAIKKIYEQGAEEKLVILNGSRQQKKFLEQWRSKSS</sequence>
<dbReference type="RefSeq" id="WP_071867484.1">
    <property type="nucleotide sequence ID" value="NZ_BJWA01000017.1"/>
</dbReference>
<reference evidence="1 4" key="2">
    <citation type="submission" date="2019-07" db="EMBL/GenBank/DDBJ databases">
        <title>Whole genome shotgun sequence of Enterococcus mundtii NBRC 100490.</title>
        <authorList>
            <person name="Hosoyama A."/>
            <person name="Uohara A."/>
            <person name="Ohji S."/>
            <person name="Ichikawa N."/>
        </authorList>
    </citation>
    <scope>NUCLEOTIDE SEQUENCE [LARGE SCALE GENOMIC DNA]</scope>
    <source>
        <strain evidence="1 4">NBRC 100490</strain>
    </source>
</reference>
<dbReference type="InterPro" id="IPR027417">
    <property type="entry name" value="P-loop_NTPase"/>
</dbReference>
<gene>
    <name evidence="2" type="ORF">A5802_001602</name>
    <name evidence="1" type="ORF">EMU01_22130</name>
</gene>
<evidence type="ECO:0000313" key="4">
    <source>
        <dbReference type="Proteomes" id="UP000321175"/>
    </source>
</evidence>
<dbReference type="AlphaFoldDB" id="A0A1L8UQX3"/>
<proteinExistence type="predicted"/>
<evidence type="ECO:0000313" key="2">
    <source>
        <dbReference type="EMBL" id="OTP27866.1"/>
    </source>
</evidence>
<accession>A0A1L8UQX3</accession>
<evidence type="ECO:0000313" key="1">
    <source>
        <dbReference type="EMBL" id="GEL81069.1"/>
    </source>
</evidence>
<comment type="caution">
    <text evidence="2">The sequence shown here is derived from an EMBL/GenBank/DDBJ whole genome shotgun (WGS) entry which is preliminary data.</text>
</comment>
<dbReference type="Proteomes" id="UP000195024">
    <property type="component" value="Unassembled WGS sequence"/>
</dbReference>
<dbReference type="SUPFAM" id="SSF52540">
    <property type="entry name" value="P-loop containing nucleoside triphosphate hydrolases"/>
    <property type="match status" value="1"/>
</dbReference>
<dbReference type="InterPro" id="IPR025662">
    <property type="entry name" value="Sigma_54_int_dom_ATP-bd_1"/>
</dbReference>
<reference evidence="2 3" key="1">
    <citation type="submission" date="2017-05" db="EMBL/GenBank/DDBJ databases">
        <title>The Genome Sequence of Enterococcus mundtii 6B1_DIV0119.</title>
        <authorList>
            <consortium name="The Broad Institute Genomics Platform"/>
            <consortium name="The Broad Institute Genomic Center for Infectious Diseases"/>
            <person name="Earl A."/>
            <person name="Manson A."/>
            <person name="Schwartman J."/>
            <person name="Gilmore M."/>
            <person name="Abouelleil A."/>
            <person name="Cao P."/>
            <person name="Chapman S."/>
            <person name="Cusick C."/>
            <person name="Shea T."/>
            <person name="Young S."/>
            <person name="Neafsey D."/>
            <person name="Nusbaum C."/>
            <person name="Birren B."/>
        </authorList>
    </citation>
    <scope>NUCLEOTIDE SEQUENCE [LARGE SCALE GENOMIC DNA]</scope>
    <source>
        <strain evidence="2 3">6B1_DIV0119</strain>
    </source>
</reference>
<dbReference type="EMBL" id="BJWA01000017">
    <property type="protein sequence ID" value="GEL81069.1"/>
    <property type="molecule type" value="Genomic_DNA"/>
</dbReference>
<dbReference type="PANTHER" id="PTHR37816:SF3">
    <property type="entry name" value="MODULATES DNA TOPOLOGY"/>
    <property type="match status" value="1"/>
</dbReference>
<dbReference type="EMBL" id="NGMS01000001">
    <property type="protein sequence ID" value="OTP27866.1"/>
    <property type="molecule type" value="Genomic_DNA"/>
</dbReference>
<keyword evidence="4" id="KW-1185">Reference proteome</keyword>
<dbReference type="PANTHER" id="PTHR37816">
    <property type="entry name" value="YALI0E33011P"/>
    <property type="match status" value="1"/>
</dbReference>
<dbReference type="PROSITE" id="PS00675">
    <property type="entry name" value="SIGMA54_INTERACT_1"/>
    <property type="match status" value="1"/>
</dbReference>